<proteinExistence type="inferred from homology"/>
<evidence type="ECO:0000256" key="1">
    <source>
        <dbReference type="ARBA" id="ARBA00008522"/>
    </source>
</evidence>
<dbReference type="PANTHER" id="PTHR35146:SF1">
    <property type="entry name" value="UPF0178 PROTEIN YAII"/>
    <property type="match status" value="1"/>
</dbReference>
<dbReference type="Proteomes" id="UP000016649">
    <property type="component" value="Unassembled WGS sequence"/>
</dbReference>
<sequence>MEKPTLWVDADSCPVSVRDMIIRFAQRLKLHAVFAANRLIPLPRCDLLTMAVTEALPDSADNYIVQNSTDNDIVVTRDILLAERLLKKGVTVLNDRGVLYSTDSIRERLSLRNFNLHLYESGCAGERTDSFGKKELNAFANSLDRELHKKLRSH</sequence>
<dbReference type="RefSeq" id="WP_021687891.1">
    <property type="nucleotide sequence ID" value="NZ_KI260569.1"/>
</dbReference>
<comment type="caution">
    <text evidence="3">The sequence shown here is derived from an EMBL/GenBank/DDBJ whole genome shotgun (WGS) entry which is preliminary data.</text>
</comment>
<accession>A0ABN0NXA6</accession>
<reference evidence="3 4" key="1">
    <citation type="submission" date="2013-08" db="EMBL/GenBank/DDBJ databases">
        <authorList>
            <person name="Weinstock G."/>
            <person name="Sodergren E."/>
            <person name="Wylie T."/>
            <person name="Fulton L."/>
            <person name="Fulton R."/>
            <person name="Fronick C."/>
            <person name="O'Laughlin M."/>
            <person name="Godfrey J."/>
            <person name="Miner T."/>
            <person name="Herter B."/>
            <person name="Appelbaum E."/>
            <person name="Cordes M."/>
            <person name="Lek S."/>
            <person name="Wollam A."/>
            <person name="Pepin K.H."/>
            <person name="Palsikar V.B."/>
            <person name="Mitreva M."/>
            <person name="Wilson R.K."/>
        </authorList>
    </citation>
    <scope>NUCLEOTIDE SEQUENCE [LARGE SCALE GENOMIC DNA]</scope>
    <source>
        <strain evidence="3 4">ATCC 700332</strain>
    </source>
</reference>
<gene>
    <name evidence="3" type="ORF">HMPREF9193_01690</name>
</gene>
<protein>
    <recommendedName>
        <fullName evidence="2">UPF0178 protein HMPREF9193_01690</fullName>
    </recommendedName>
</protein>
<dbReference type="EMBL" id="AWVH01000039">
    <property type="protein sequence ID" value="ERJ92032.1"/>
    <property type="molecule type" value="Genomic_DNA"/>
</dbReference>
<dbReference type="Pfam" id="PF02639">
    <property type="entry name" value="DUF188"/>
    <property type="match status" value="1"/>
</dbReference>
<dbReference type="CDD" id="cd18720">
    <property type="entry name" value="PIN_YqxD-like"/>
    <property type="match status" value="1"/>
</dbReference>
<comment type="similarity">
    <text evidence="1 2">Belongs to the UPF0178 family.</text>
</comment>
<dbReference type="PANTHER" id="PTHR35146">
    <property type="entry name" value="UPF0178 PROTEIN YAII"/>
    <property type="match status" value="1"/>
</dbReference>
<dbReference type="InterPro" id="IPR003791">
    <property type="entry name" value="UPF0178"/>
</dbReference>
<name>A0ABN0NXA6_TRELE</name>
<evidence type="ECO:0000313" key="3">
    <source>
        <dbReference type="EMBL" id="ERJ92032.1"/>
    </source>
</evidence>
<keyword evidence="4" id="KW-1185">Reference proteome</keyword>
<evidence type="ECO:0000313" key="4">
    <source>
        <dbReference type="Proteomes" id="UP000016649"/>
    </source>
</evidence>
<organism evidence="3 4">
    <name type="scientific">Treponema lecithinolyticum ATCC 700332</name>
    <dbReference type="NCBI Taxonomy" id="1321815"/>
    <lineage>
        <taxon>Bacteria</taxon>
        <taxon>Pseudomonadati</taxon>
        <taxon>Spirochaetota</taxon>
        <taxon>Spirochaetia</taxon>
        <taxon>Spirochaetales</taxon>
        <taxon>Treponemataceae</taxon>
        <taxon>Treponema</taxon>
    </lineage>
</organism>
<dbReference type="HAMAP" id="MF_00489">
    <property type="entry name" value="UPF0178"/>
    <property type="match status" value="1"/>
</dbReference>
<evidence type="ECO:0000256" key="2">
    <source>
        <dbReference type="HAMAP-Rule" id="MF_00489"/>
    </source>
</evidence>